<protein>
    <submittedName>
        <fullName evidence="1">Uncharacterized protein</fullName>
    </submittedName>
</protein>
<dbReference type="OrthoDB" id="2347359at2759"/>
<accession>A0A915ZDF3</accession>
<evidence type="ECO:0000313" key="1">
    <source>
        <dbReference type="EMBL" id="CAB5370629.1"/>
    </source>
</evidence>
<organism evidence="1 2">
    <name type="scientific">Rhizophagus irregularis</name>
    <dbReference type="NCBI Taxonomy" id="588596"/>
    <lineage>
        <taxon>Eukaryota</taxon>
        <taxon>Fungi</taxon>
        <taxon>Fungi incertae sedis</taxon>
        <taxon>Mucoromycota</taxon>
        <taxon>Glomeromycotina</taxon>
        <taxon>Glomeromycetes</taxon>
        <taxon>Glomerales</taxon>
        <taxon>Glomeraceae</taxon>
        <taxon>Rhizophagus</taxon>
    </lineage>
</organism>
<dbReference type="EMBL" id="CAGKOT010000028">
    <property type="protein sequence ID" value="CAB5370629.1"/>
    <property type="molecule type" value="Genomic_DNA"/>
</dbReference>
<name>A0A915ZDF3_9GLOM</name>
<proteinExistence type="predicted"/>
<comment type="caution">
    <text evidence="1">The sequence shown here is derived from an EMBL/GenBank/DDBJ whole genome shotgun (WGS) entry which is preliminary data.</text>
</comment>
<evidence type="ECO:0000313" key="2">
    <source>
        <dbReference type="Proteomes" id="UP000684084"/>
    </source>
</evidence>
<gene>
    <name evidence="1" type="ORF">CHRIB12_LOCUS12712</name>
</gene>
<reference evidence="1" key="1">
    <citation type="submission" date="2020-05" db="EMBL/GenBank/DDBJ databases">
        <authorList>
            <person name="Rincon C."/>
            <person name="Sanders R I."/>
            <person name="Robbins C."/>
            <person name="Chaturvedi A."/>
        </authorList>
    </citation>
    <scope>NUCLEOTIDE SEQUENCE</scope>
    <source>
        <strain evidence="1">CHB12</strain>
    </source>
</reference>
<dbReference type="AlphaFoldDB" id="A0A915ZDF3"/>
<dbReference type="Proteomes" id="UP000684084">
    <property type="component" value="Unassembled WGS sequence"/>
</dbReference>
<sequence length="90" mass="10770">MSTRSLRSQSITTKIELSNYHQKNDISFNDKRKFDATQIENSFNDEDKFIKKVKLIENENNDYTSQEFKFDIDINSEQSRYTTLENDFDI</sequence>